<evidence type="ECO:0000256" key="12">
    <source>
        <dbReference type="ARBA" id="ARBA00022842"/>
    </source>
</evidence>
<comment type="catalytic activity">
    <reaction evidence="14">
        <text>pyruvate + ATP + H2O = phosphoenolpyruvate + AMP + phosphate + 2 H(+)</text>
        <dbReference type="Rhea" id="RHEA:11364"/>
        <dbReference type="ChEBI" id="CHEBI:15361"/>
        <dbReference type="ChEBI" id="CHEBI:15377"/>
        <dbReference type="ChEBI" id="CHEBI:15378"/>
        <dbReference type="ChEBI" id="CHEBI:30616"/>
        <dbReference type="ChEBI" id="CHEBI:43474"/>
        <dbReference type="ChEBI" id="CHEBI:58702"/>
        <dbReference type="ChEBI" id="CHEBI:456215"/>
        <dbReference type="EC" id="2.7.9.2"/>
    </reaction>
</comment>
<dbReference type="InterPro" id="IPR008279">
    <property type="entry name" value="PEP-util_enz_mobile_dom"/>
</dbReference>
<keyword evidence="8" id="KW-0479">Metal-binding</keyword>
<dbReference type="Pfam" id="PF09996">
    <property type="entry name" value="DUF2237"/>
    <property type="match status" value="1"/>
</dbReference>
<evidence type="ECO:0000313" key="18">
    <source>
        <dbReference type="Proteomes" id="UP000184694"/>
    </source>
</evidence>
<reference evidence="18" key="1">
    <citation type="submission" date="2016-11" db="EMBL/GenBank/DDBJ databases">
        <authorList>
            <person name="Varghese N."/>
            <person name="Submissions S."/>
        </authorList>
    </citation>
    <scope>NUCLEOTIDE SEQUENCE [LARGE SCALE GENOMIC DNA]</scope>
    <source>
        <strain evidence="18">DSM 17456</strain>
    </source>
</reference>
<evidence type="ECO:0000259" key="15">
    <source>
        <dbReference type="Pfam" id="PF00391"/>
    </source>
</evidence>
<comment type="similarity">
    <text evidence="4">Belongs to the PEP-utilizing enzyme family.</text>
</comment>
<evidence type="ECO:0000256" key="9">
    <source>
        <dbReference type="ARBA" id="ARBA00022741"/>
    </source>
</evidence>
<feature type="domain" description="PEP-utilising enzyme mobile" evidence="15">
    <location>
        <begin position="621"/>
        <end position="692"/>
    </location>
</feature>
<dbReference type="InterPro" id="IPR018714">
    <property type="entry name" value="DUF2237"/>
</dbReference>
<keyword evidence="12" id="KW-0460">Magnesium</keyword>
<dbReference type="InterPro" id="IPR036637">
    <property type="entry name" value="Phosphohistidine_dom_sf"/>
</dbReference>
<keyword evidence="17" id="KW-0670">Pyruvate</keyword>
<dbReference type="InterPro" id="IPR006319">
    <property type="entry name" value="PEP_synth"/>
</dbReference>
<protein>
    <recommendedName>
        <fullName evidence="6">Phosphoenolpyruvate synthase</fullName>
        <ecNumber evidence="5">2.7.9.2</ecNumber>
    </recommendedName>
    <alternativeName>
        <fullName evidence="13">Pyruvate, water dikinase</fullName>
    </alternativeName>
</protein>
<evidence type="ECO:0000256" key="6">
    <source>
        <dbReference type="ARBA" id="ARBA00021623"/>
    </source>
</evidence>
<dbReference type="Gene3D" id="3.50.30.10">
    <property type="entry name" value="Phosphohistidine domain"/>
    <property type="match status" value="1"/>
</dbReference>
<dbReference type="Pfam" id="PF00391">
    <property type="entry name" value="PEP-utilizers"/>
    <property type="match status" value="1"/>
</dbReference>
<dbReference type="Gene3D" id="3.30.470.20">
    <property type="entry name" value="ATP-grasp fold, B domain"/>
    <property type="match status" value="1"/>
</dbReference>
<keyword evidence="9" id="KW-0547">Nucleotide-binding</keyword>
<dbReference type="RefSeq" id="WP_084539474.1">
    <property type="nucleotide sequence ID" value="NZ_FSRG01000006.1"/>
</dbReference>
<dbReference type="Proteomes" id="UP000184694">
    <property type="component" value="Unassembled WGS sequence"/>
</dbReference>
<comment type="function">
    <text evidence="2">Catalyzes the phosphorylation of pyruvate to phosphoenolpyruvate.</text>
</comment>
<name>A0A1N6I840_9BACT</name>
<sequence length="831" mass="94014">MKQQGITDISPILISSKSAQDLPSDAGGKIRNLQRLIQANYPVPPTLFLPSQVYFYFIRQNSLQHHITSFANIDVDAVRWEEIWDAALALRNLFLRHPFPNEIARPLLNTIYGQFGSAPLAIRSCAQHEDSTFSHAGMHDSILHVSGEIDILKAVQQVWASLWTDRAILYRKEMNLDAKTSGMGVIIQPMFYGQTSGVLFTKDPTDESRFTIEAISGNASEVVDDNNDTERVSLNRETGKLITRKRPESVHHNTISDPLLPELYKLGMEVEQLLAAPQDIEWTVTDNEINILQSRPITTFAHPDDRGWDADDKRPWYVSLTRSHSNLTTLRKRIEREILPEMSAESDAMKKINLVNLTCEELKKELAHRKERLDYWREVYWHELIPFAHTVRQFGVLYNNVITPDDPFEFTILLTGQHLLAIERNTMLKKLAEMVRNNKQLENDLKQGILPDNHEYTTLLDTYMERFGDLSCGTSWCEEGPWGIIRLTLRNTPEPTHPTPEKQPVHLEEIFLQSVPPKQREFARDVLELARVGYRLRDDDNLYLGKIQARYNEAFTIAKDCIPDLQHEQVEARQHTPKGLYWGDEQSASKRNINLNGWAAANGIALGKARVITTPDDLFYFQKGEVLVCDALDPNMTFVVPMASAIVERRGGMLVHGAIIAREYGIPCVTGIPEVTARIHTGDDLVVDGFRGVVTIETGKKKTRQAVQVKNVLGGELETCCARPMTGFFRRGSCETTSYDRGSHVVCAIMTNEFLEFTLSQGNDLISPSKEMGFPGLVAGDRWCLCASRWEEARQAGVAPPVILEATNEAALRNLQREALQQHEAPKNDKA</sequence>
<dbReference type="InterPro" id="IPR002192">
    <property type="entry name" value="PPDK_AMP/ATP-bd"/>
</dbReference>
<evidence type="ECO:0000313" key="17">
    <source>
        <dbReference type="EMBL" id="SIO28194.1"/>
    </source>
</evidence>
<dbReference type="Gene3D" id="3.30.1490.20">
    <property type="entry name" value="ATP-grasp fold, A domain"/>
    <property type="match status" value="1"/>
</dbReference>
<comment type="pathway">
    <text evidence="3">Carbohydrate biosynthesis; gluconeogenesis.</text>
</comment>
<dbReference type="Gene3D" id="3.30.56.110">
    <property type="entry name" value="Protein of unknown function DUF2237"/>
    <property type="match status" value="1"/>
</dbReference>
<dbReference type="Pfam" id="PF01326">
    <property type="entry name" value="PPDK_N"/>
    <property type="match status" value="1"/>
</dbReference>
<evidence type="ECO:0000256" key="4">
    <source>
        <dbReference type="ARBA" id="ARBA00007837"/>
    </source>
</evidence>
<keyword evidence="7" id="KW-0808">Transferase</keyword>
<evidence type="ECO:0000256" key="8">
    <source>
        <dbReference type="ARBA" id="ARBA00022723"/>
    </source>
</evidence>
<dbReference type="OrthoDB" id="9765468at2"/>
<dbReference type="PANTHER" id="PTHR43030:SF1">
    <property type="entry name" value="PHOSPHOENOLPYRUVATE SYNTHASE"/>
    <property type="match status" value="1"/>
</dbReference>
<proteinExistence type="inferred from homology"/>
<evidence type="ECO:0000256" key="3">
    <source>
        <dbReference type="ARBA" id="ARBA00004742"/>
    </source>
</evidence>
<dbReference type="GO" id="GO:0008986">
    <property type="term" value="F:pyruvate, water dikinase activity"/>
    <property type="evidence" value="ECO:0007669"/>
    <property type="project" value="UniProtKB-EC"/>
</dbReference>
<dbReference type="GO" id="GO:0046872">
    <property type="term" value="F:metal ion binding"/>
    <property type="evidence" value="ECO:0007669"/>
    <property type="project" value="UniProtKB-KW"/>
</dbReference>
<keyword evidence="10 17" id="KW-0418">Kinase</keyword>
<dbReference type="EC" id="2.7.9.2" evidence="5"/>
<evidence type="ECO:0000256" key="11">
    <source>
        <dbReference type="ARBA" id="ARBA00022840"/>
    </source>
</evidence>
<keyword evidence="18" id="KW-1185">Reference proteome</keyword>
<evidence type="ECO:0000256" key="14">
    <source>
        <dbReference type="ARBA" id="ARBA00047700"/>
    </source>
</evidence>
<comment type="cofactor">
    <cofactor evidence="1">
        <name>Mg(2+)</name>
        <dbReference type="ChEBI" id="CHEBI:18420"/>
    </cofactor>
</comment>
<dbReference type="STRING" id="1121457.SAMN02745161_2505"/>
<evidence type="ECO:0000256" key="13">
    <source>
        <dbReference type="ARBA" id="ARBA00033470"/>
    </source>
</evidence>
<evidence type="ECO:0000256" key="2">
    <source>
        <dbReference type="ARBA" id="ARBA00002988"/>
    </source>
</evidence>
<feature type="domain" description="Pyruvate phosphate dikinase AMP/ATP-binding" evidence="16">
    <location>
        <begin position="26"/>
        <end position="301"/>
    </location>
</feature>
<dbReference type="AlphaFoldDB" id="A0A1N6I840"/>
<dbReference type="SUPFAM" id="SSF52009">
    <property type="entry name" value="Phosphohistidine domain"/>
    <property type="match status" value="1"/>
</dbReference>
<keyword evidence="11" id="KW-0067">ATP-binding</keyword>
<dbReference type="InterPro" id="IPR013815">
    <property type="entry name" value="ATP_grasp_subdomain_1"/>
</dbReference>
<evidence type="ECO:0000256" key="10">
    <source>
        <dbReference type="ARBA" id="ARBA00022777"/>
    </source>
</evidence>
<evidence type="ECO:0000256" key="1">
    <source>
        <dbReference type="ARBA" id="ARBA00001946"/>
    </source>
</evidence>
<accession>A0A1N6I840</accession>
<organism evidence="17 18">
    <name type="scientific">Halodesulfovibrio marinisediminis DSM 17456</name>
    <dbReference type="NCBI Taxonomy" id="1121457"/>
    <lineage>
        <taxon>Bacteria</taxon>
        <taxon>Pseudomonadati</taxon>
        <taxon>Thermodesulfobacteriota</taxon>
        <taxon>Desulfovibrionia</taxon>
        <taxon>Desulfovibrionales</taxon>
        <taxon>Desulfovibrionaceae</taxon>
        <taxon>Halodesulfovibrio</taxon>
    </lineage>
</organism>
<dbReference type="PANTHER" id="PTHR43030">
    <property type="entry name" value="PHOSPHOENOLPYRUVATE SYNTHASE"/>
    <property type="match status" value="1"/>
</dbReference>
<evidence type="ECO:0000259" key="16">
    <source>
        <dbReference type="Pfam" id="PF01326"/>
    </source>
</evidence>
<dbReference type="SUPFAM" id="SSF56059">
    <property type="entry name" value="Glutathione synthetase ATP-binding domain-like"/>
    <property type="match status" value="1"/>
</dbReference>
<gene>
    <name evidence="17" type="ORF">SAMN02745161_2505</name>
</gene>
<evidence type="ECO:0000256" key="5">
    <source>
        <dbReference type="ARBA" id="ARBA00011996"/>
    </source>
</evidence>
<dbReference type="GO" id="GO:0005524">
    <property type="term" value="F:ATP binding"/>
    <property type="evidence" value="ECO:0007669"/>
    <property type="project" value="UniProtKB-KW"/>
</dbReference>
<dbReference type="EMBL" id="FSRG01000006">
    <property type="protein sequence ID" value="SIO28194.1"/>
    <property type="molecule type" value="Genomic_DNA"/>
</dbReference>
<evidence type="ECO:0000256" key="7">
    <source>
        <dbReference type="ARBA" id="ARBA00022679"/>
    </source>
</evidence>